<comment type="caution">
    <text evidence="12">The sequence shown here is derived from an EMBL/GenBank/DDBJ whole genome shotgun (WGS) entry which is preliminary data.</text>
</comment>
<organism evidence="12 13">
    <name type="scientific">Seiridium unicorne</name>
    <dbReference type="NCBI Taxonomy" id="138068"/>
    <lineage>
        <taxon>Eukaryota</taxon>
        <taxon>Fungi</taxon>
        <taxon>Dikarya</taxon>
        <taxon>Ascomycota</taxon>
        <taxon>Pezizomycotina</taxon>
        <taxon>Sordariomycetes</taxon>
        <taxon>Xylariomycetidae</taxon>
        <taxon>Amphisphaeriales</taxon>
        <taxon>Sporocadaceae</taxon>
        <taxon>Seiridium</taxon>
    </lineage>
</organism>
<accession>A0ABR2UYJ5</accession>
<reference evidence="12 13" key="1">
    <citation type="journal article" date="2024" name="J. Plant Pathol.">
        <title>Sequence and assembly of the genome of Seiridium unicorne, isolate CBS 538.82, causal agent of cypress canker disease.</title>
        <authorList>
            <person name="Scali E."/>
            <person name="Rocca G.D."/>
            <person name="Danti R."/>
            <person name="Garbelotto M."/>
            <person name="Barberini S."/>
            <person name="Baroncelli R."/>
            <person name="Emiliani G."/>
        </authorList>
    </citation>
    <scope>NUCLEOTIDE SEQUENCE [LARGE SCALE GENOMIC DNA]</scope>
    <source>
        <strain evidence="12 13">BM-138-508</strain>
    </source>
</reference>
<gene>
    <name evidence="12" type="ORF">SUNI508_06997</name>
</gene>
<feature type="domain" description="DUF6606" evidence="11">
    <location>
        <begin position="23"/>
        <end position="292"/>
    </location>
</feature>
<dbReference type="Pfam" id="PF12359">
    <property type="entry name" value="DUF3645"/>
    <property type="match status" value="1"/>
</dbReference>
<evidence type="ECO:0000259" key="10">
    <source>
        <dbReference type="Pfam" id="PF12359"/>
    </source>
</evidence>
<evidence type="ECO:0000256" key="6">
    <source>
        <dbReference type="ARBA" id="ARBA00022807"/>
    </source>
</evidence>
<evidence type="ECO:0000313" key="12">
    <source>
        <dbReference type="EMBL" id="KAK9419748.1"/>
    </source>
</evidence>
<keyword evidence="13" id="KW-1185">Reference proteome</keyword>
<dbReference type="InterPro" id="IPR022099">
    <property type="entry name" value="DUF3638"/>
</dbReference>
<evidence type="ECO:0000256" key="1">
    <source>
        <dbReference type="ARBA" id="ARBA00000707"/>
    </source>
</evidence>
<feature type="region of interest" description="Disordered" evidence="8">
    <location>
        <begin position="2852"/>
        <end position="2873"/>
    </location>
</feature>
<dbReference type="PANTHER" id="PTHR13367">
    <property type="entry name" value="UBIQUITIN THIOESTERASE"/>
    <property type="match status" value="1"/>
</dbReference>
<sequence length="3133" mass="358967">MMDSLPAQPGAKDLSLPTLLYFFHHVFLPPKLPDGKDRSAKNDDQLLGFIQDCLACFSFTIQEEHQSLVQELRAMVENMRRVRSSHGHLLEDRLREALQTLSVVGSSAAFPVEITEQNAGIIIRKVHEHVIFEVFELSPDNRSVMTTHGRLVRQFPSAAVAIALDVVEEPGFKPVIANTLAMMSHQAVPGMRPQVKKARQSHDEDRETTRPHAVTEYMASVLFSLGTQVDERGLCKNTREEVMWSSSKHPWRRSPTWLLVRIALQLTLERTASAPTDLYKQFMVFFLSRILDIACRSSLASDILQTMSAKISRRLLKLKSPKAGHWLEAVSQSMTEASRIMKHRWDTIAHKSDPRIDCAMLSHLETEKGLYFRMPELDKFLQSIQCRTTSGRRPSFTPISQIQALSSQDLPSADFSTGKQEYLPFRLAAFESWVDKRLGTWLEDMLHNPTTCDTLAGLIQQYHTDAEAYYEGRPEGQSRMLLTILELWIAVDRSATAILPLMKDYEHEVPVEVYQALLLSFSHDMDRLHRAEEYLGQRSMFADHRSCPSIFLSFGEARGFSTRYFSQSRKHQDLLETIEIQAEKDRLAKIEELRRLQDEYHDLMRRHGEAACEYNEGIDRWGMSYSNHSSLCMRCKYESMAKRLTIQVHEWPLPECTAQKQAVVVELDPPVPLQAWRDTTIYFIDNVLGSVPSISQAPRSQYPLREYLGLRRWQASTYNRRLHLLSETKPHLGTHRKERLISSLGNSDVCLNNGLKLLYFDDRRTVFMSMFQTSTKVSSSCLVKLPQRSANLEKFILRTYARPNGEPPNEVLASQHSYPSHMKVGECKALASIPCGYELQWMSILRELTSPHIDFNKPETATFLVQICLQTGPALPGQACRASHSALRDNRFAKQLIMALHKRLARIEENLESTIYLWVLIFLGTRSLSITTTNKTESLAFLDHARHTAHKWLARLADKSSHLQDDEQRMQFQRMLLYTALICSDSFNIDQDQLGHVLNEPETASIFIEASIIIRDNIQLKDGEDRLQSLLLDRWYHLMYRASPTLRSQVLICKNKCLDLAISRYWSAFDTSSDWRAFSTAEYWLENISVSPQIHYNTLTGELLVNGSPLSRLPPGFVKHETYSRLFGQFLMNVMPSSVPGMEFSSKTTFGDHMVHFSIESIPDCSNDLLVYATNMRSSYDIIPPRALTGLIPEAFVHDFVHWYHHDTGEVEFRPLTDPWQTSSDDWRLVSRESGWIFTRNRNDYIVNPLSDTGIRVSKAVGALDTCLHQHILYSPVQRRLDILLPRLRMNFFVRDMSNAVESCQFRGMQIDEQQSIGTLVGLRSKLVLRDSNNPGSRLVLIPEGQITYRKDHNENAESMHIQVFVTTGTATRVQHYLIDSRLGRLVDAGTLQSKLFLAYLHGLTSYCIPDPLTNRTGTEQALTILKSSAVKSSVRLSQEEGDLLARIAGLAPRRHFYPRNEKVMQTVIWCPQLSYISQHGLFYTVAKDILENMRQISFLYPHQPLPTLDIDHADAELVARDLISTAYLRMDDFGAELFSAKKDVPYKARDRTHGSERAQRTVQMAVRARESNVSLQDTPSSDLVDRIYSLLSEAQTFPARNERPKLCDMQYSAKWLTNPQSALPDLWHNIHYAFQRDQRWINKFEVIVWLAAQAFASDDLNQVIQVLFSLAFLPRVAEVQLPAAENYNLSQGYRFKDSEIRSIIAGEARPLWACPEADLQSFTRESSRNFHRRRNQEYQNNKDKGISTFLRELKNQWPCPRPRQPTLTSYINGSKAMSAVLKRWQIWHKNSLFKQYLERMVEALHTYDVRPSPPVRMQSPSQMTPISRKAGFISIDDLFQQNNLSHTSTQRVGLDVRFQALPEEQHSCERLYGVLNHISEQATSEYEQRYLVELKQSFSDLQAQDPRYRVCESESDMRDMLQQHRSGCNSCVNQLFNALMSDTDLTRSASQPSGLQGLDAGAKPIAAQMDFLPRRSVTFFLSQLQRSRWNKLSEPWRRKLVAYGVALTQLQRADRLLQYCRNEVDFVKELQNHGHENWDPFEYPEWLLMECESGFLIRRVQQQIAWQMMAPPAGKNATMQLNMGEGKSSVIVPSIAMALANGVRLVRTIVTKPQFRQMHQILLARCGNLIARRIYQLPISREILLDSSKVQIIRQMLEECMEEGGILLVQPEHLLSFQLMGIERMISGEQKVARMVLMVHDFLDAHSRDIIDESDENLSVKFELVYTIGQQRPIEHSPQRWTIIQQVLELVRHLAPDVQSLFPQSLEIHEWRHTSGRFPRLRIFREDALRRLLERLAEQICHRGLEGFPIARQPEMMRTAVQRYILQSDLSLVDIEMVEKGSFWTDAVIDTLLLLRGLIAGGIIAHALCQKRWRVNYGVDSNRTPKTRLAVPFRAKDDPAPRSEFSHPDVVIVLTSLSYYYAGLKDQDLFDLFSLLKNDDQATSEYSTWVHYAPTLPKSYGDLAGINLQDRVQCKTEVFPHLRYSKGAIDYFISHLVFSKEMKEFPYKLSASGWDLGKVKSHPVTGFSGTNDSRYILPATVSQLDIPEQRHTNALVLNYLVKPENKVFLMSKRTTSDGAISDGVEILGRFTELMPQVRVILDVGAQIIDLTNQEVAQRWLRMVEEDGDRTQAVIYFDNDDVLSVIDRFGCIEPLQVSPFAKQTDKCLVFLDESHTRGTDLKLPEDYRAAVTLGHNLTKDRLIQACMRMRKLGQGQTVVFCIPDEIKNKIMQQHCLSNASHITATHVLAWAIRETYSDTKKSVPLWATQASRFYKQDSYRQERIRNQGDYSSDWAERFLESEAQTLEHRYRPGCSNLNITNLIEGIDDQISKNITDHLEQFGPLNIGMASLQEEQERELSPEAEEERQVERPPRTEPLVHRIHPNLRYFIRHGCVIMQNGGFMHAFESLGDTSAAVHADVNEFPRDLLVTEDFARTVEMKQGRNDQSDLFQRPVQWVLTSGLGTGCVAHLVVVSPFEAQELLADIKASETVTLHIYTPRMNVNHPSLDHLMLYTVPERESAHSIPQSLVRQLNLFAGQLYVQSFKEYTEVCDTLCLAWVTIDSDIPLEADGFIPPGCSAGMCVNNGRYTRSPTKFVQVLMAKIRRNNEGIDKTHVGKILNGLLLKADDFSTDS</sequence>
<protein>
    <recommendedName>
        <fullName evidence="2">ubiquitinyl hydrolase 1</fullName>
        <ecNumber evidence="2">3.4.19.12</ecNumber>
    </recommendedName>
</protein>
<evidence type="ECO:0000256" key="4">
    <source>
        <dbReference type="ARBA" id="ARBA00022786"/>
    </source>
</evidence>
<evidence type="ECO:0000256" key="2">
    <source>
        <dbReference type="ARBA" id="ARBA00012759"/>
    </source>
</evidence>
<evidence type="ECO:0000256" key="5">
    <source>
        <dbReference type="ARBA" id="ARBA00022801"/>
    </source>
</evidence>
<dbReference type="EMBL" id="JARVKF010000288">
    <property type="protein sequence ID" value="KAK9419748.1"/>
    <property type="molecule type" value="Genomic_DNA"/>
</dbReference>
<keyword evidence="4" id="KW-0833">Ubl conjugation pathway</keyword>
<feature type="compositionally biased region" description="Acidic residues" evidence="8">
    <location>
        <begin position="2853"/>
        <end position="2865"/>
    </location>
</feature>
<evidence type="ECO:0000256" key="7">
    <source>
        <dbReference type="SAM" id="Coils"/>
    </source>
</evidence>
<dbReference type="Proteomes" id="UP001408356">
    <property type="component" value="Unassembled WGS sequence"/>
</dbReference>
<dbReference type="Pfam" id="PF20255">
    <property type="entry name" value="DUF6606"/>
    <property type="match status" value="1"/>
</dbReference>
<keyword evidence="5" id="KW-0378">Hydrolase</keyword>
<dbReference type="InterPro" id="IPR046541">
    <property type="entry name" value="DUF6606"/>
</dbReference>
<evidence type="ECO:0000256" key="8">
    <source>
        <dbReference type="SAM" id="MobiDB-lite"/>
    </source>
</evidence>
<evidence type="ECO:0000259" key="11">
    <source>
        <dbReference type="Pfam" id="PF20255"/>
    </source>
</evidence>
<dbReference type="EC" id="3.4.19.12" evidence="2"/>
<keyword evidence="3" id="KW-0645">Protease</keyword>
<evidence type="ECO:0000259" key="9">
    <source>
        <dbReference type="Pfam" id="PF12340"/>
    </source>
</evidence>
<dbReference type="Pfam" id="PF12340">
    <property type="entry name" value="DUF3638"/>
    <property type="match status" value="1"/>
</dbReference>
<proteinExistence type="predicted"/>
<keyword evidence="7" id="KW-0175">Coiled coil</keyword>
<evidence type="ECO:0000313" key="13">
    <source>
        <dbReference type="Proteomes" id="UP001408356"/>
    </source>
</evidence>
<dbReference type="InterPro" id="IPR051346">
    <property type="entry name" value="OTU_Deubiquitinase"/>
</dbReference>
<name>A0ABR2UYJ5_9PEZI</name>
<feature type="domain" description="DUF3645" evidence="10">
    <location>
        <begin position="2383"/>
        <end position="2416"/>
    </location>
</feature>
<feature type="domain" description="DUF3638" evidence="9">
    <location>
        <begin position="2036"/>
        <end position="2259"/>
    </location>
</feature>
<feature type="coiled-coil region" evidence="7">
    <location>
        <begin position="586"/>
        <end position="613"/>
    </location>
</feature>
<comment type="catalytic activity">
    <reaction evidence="1">
        <text>Thiol-dependent hydrolysis of ester, thioester, amide, peptide and isopeptide bonds formed by the C-terminal Gly of ubiquitin (a 76-residue protein attached to proteins as an intracellular targeting signal).</text>
        <dbReference type="EC" id="3.4.19.12"/>
    </reaction>
</comment>
<keyword evidence="6" id="KW-0788">Thiol protease</keyword>
<dbReference type="PANTHER" id="PTHR13367:SF34">
    <property type="match status" value="1"/>
</dbReference>
<dbReference type="InterPro" id="IPR022105">
    <property type="entry name" value="DUF3645"/>
</dbReference>
<evidence type="ECO:0000256" key="3">
    <source>
        <dbReference type="ARBA" id="ARBA00022670"/>
    </source>
</evidence>